<dbReference type="SUPFAM" id="SSF52540">
    <property type="entry name" value="P-loop containing nucleoside triphosphate hydrolases"/>
    <property type="match status" value="1"/>
</dbReference>
<dbReference type="GO" id="GO:0005524">
    <property type="term" value="F:ATP binding"/>
    <property type="evidence" value="ECO:0007669"/>
    <property type="project" value="UniProtKB-KW"/>
</dbReference>
<evidence type="ECO:0000259" key="6">
    <source>
        <dbReference type="Pfam" id="PF16575"/>
    </source>
</evidence>
<protein>
    <recommendedName>
        <fullName evidence="2">Polynucleotide 5'-hydroxyl-kinase GRC3</fullName>
    </recommendedName>
    <alternativeName>
        <fullName evidence="1">Polynucleotide 5'-hydroxyl-kinase grc3</fullName>
    </alternativeName>
</protein>
<dbReference type="InterPro" id="IPR032319">
    <property type="entry name" value="CLP1_P"/>
</dbReference>
<dbReference type="Pfam" id="PF16573">
    <property type="entry name" value="CLP1_N"/>
    <property type="match status" value="1"/>
</dbReference>
<dbReference type="OrthoDB" id="3972306at2759"/>
<evidence type="ECO:0000313" key="8">
    <source>
        <dbReference type="Proteomes" id="UP000092321"/>
    </source>
</evidence>
<dbReference type="InterPro" id="IPR045116">
    <property type="entry name" value="Clp1/Grc3"/>
</dbReference>
<dbReference type="EMBL" id="LXPE01000005">
    <property type="protein sequence ID" value="OBA28016.1"/>
    <property type="molecule type" value="Genomic_DNA"/>
</dbReference>
<evidence type="ECO:0000259" key="5">
    <source>
        <dbReference type="Pfam" id="PF16573"/>
    </source>
</evidence>
<feature type="domain" description="Clp1 N-terminal" evidence="5">
    <location>
        <begin position="31"/>
        <end position="124"/>
    </location>
</feature>
<evidence type="ECO:0000313" key="7">
    <source>
        <dbReference type="EMBL" id="OBA28016.1"/>
    </source>
</evidence>
<dbReference type="PANTHER" id="PTHR12755:SF6">
    <property type="entry name" value="POLYRIBONUCLEOTIDE 5'-HYDROXYL-KINASE CLP1"/>
    <property type="match status" value="1"/>
</dbReference>
<name>A0A1B7TH14_9ASCO</name>
<dbReference type="GO" id="GO:0051731">
    <property type="term" value="F:polynucleotide 5'-hydroxyl-kinase activity"/>
    <property type="evidence" value="ECO:0007669"/>
    <property type="project" value="InterPro"/>
</dbReference>
<evidence type="ECO:0000256" key="4">
    <source>
        <dbReference type="ARBA" id="ARBA00022840"/>
    </source>
</evidence>
<organism evidence="7 8">
    <name type="scientific">Hanseniaspora valbyensis NRRL Y-1626</name>
    <dbReference type="NCBI Taxonomy" id="766949"/>
    <lineage>
        <taxon>Eukaryota</taxon>
        <taxon>Fungi</taxon>
        <taxon>Dikarya</taxon>
        <taxon>Ascomycota</taxon>
        <taxon>Saccharomycotina</taxon>
        <taxon>Saccharomycetes</taxon>
        <taxon>Saccharomycodales</taxon>
        <taxon>Saccharomycodaceae</taxon>
        <taxon>Hanseniaspora</taxon>
    </lineage>
</organism>
<keyword evidence="8" id="KW-1185">Reference proteome</keyword>
<feature type="domain" description="Clp1 P-loop" evidence="6">
    <location>
        <begin position="137"/>
        <end position="264"/>
    </location>
</feature>
<dbReference type="PANTHER" id="PTHR12755">
    <property type="entry name" value="CLEAVAGE/POLYADENYLATION FACTOR IA SUBUNIT CLP1P"/>
    <property type="match status" value="1"/>
</dbReference>
<dbReference type="InterPro" id="IPR032324">
    <property type="entry name" value="Clp1_N"/>
</dbReference>
<dbReference type="InterPro" id="IPR027417">
    <property type="entry name" value="P-loop_NTPase"/>
</dbReference>
<evidence type="ECO:0000256" key="3">
    <source>
        <dbReference type="ARBA" id="ARBA00022741"/>
    </source>
</evidence>
<feature type="non-terminal residue" evidence="7">
    <location>
        <position position="264"/>
    </location>
</feature>
<dbReference type="InterPro" id="IPR038239">
    <property type="entry name" value="Clp1_N_sf"/>
</dbReference>
<evidence type="ECO:0000256" key="1">
    <source>
        <dbReference type="ARBA" id="ARBA00018706"/>
    </source>
</evidence>
<gene>
    <name evidence="7" type="ORF">HANVADRAFT_22050</name>
</gene>
<dbReference type="GO" id="GO:0006388">
    <property type="term" value="P:tRNA splicing, via endonucleolytic cleavage and ligation"/>
    <property type="evidence" value="ECO:0007669"/>
    <property type="project" value="TreeGrafter"/>
</dbReference>
<dbReference type="Gene3D" id="3.40.50.300">
    <property type="entry name" value="P-loop containing nucleotide triphosphate hydrolases"/>
    <property type="match status" value="1"/>
</dbReference>
<dbReference type="AlphaFoldDB" id="A0A1B7TH14"/>
<accession>A0A1B7TH14</accession>
<dbReference type="Proteomes" id="UP000092321">
    <property type="component" value="Unassembled WGS sequence"/>
</dbReference>
<dbReference type="Pfam" id="PF16575">
    <property type="entry name" value="CLP1_P"/>
    <property type="match status" value="1"/>
</dbReference>
<sequence>MNSDNDLLGGENDANLINIDVNENEIHTLILAQGDEWILDLRSDQNLYITVQTGMCEVFGIELANNIEYLFNSQDKMVLFAVEACEILYRTNKTLLKQFPECIIKNDPNILAIYSIALKLAQKRLGNLRGPRVLIIGDSKAGKSSLAKTLLSYAVKMITSSNSPIFVNLDPSKGIFTLPGPVSATVVDDNLQVENPMWGESTISSTHPLVPVFQPLVKQFGFEEIDRYNYDFYLRQVDSLAEDVVELINESFHSNRTGIIVDTP</sequence>
<keyword evidence="3" id="KW-0547">Nucleotide-binding</keyword>
<reference evidence="8" key="1">
    <citation type="journal article" date="2016" name="Proc. Natl. Acad. Sci. U.S.A.">
        <title>Comparative genomics of biotechnologically important yeasts.</title>
        <authorList>
            <person name="Riley R."/>
            <person name="Haridas S."/>
            <person name="Wolfe K.H."/>
            <person name="Lopes M.R."/>
            <person name="Hittinger C.T."/>
            <person name="Goeker M."/>
            <person name="Salamov A.A."/>
            <person name="Wisecaver J.H."/>
            <person name="Long T.M."/>
            <person name="Calvey C.H."/>
            <person name="Aerts A.L."/>
            <person name="Barry K.W."/>
            <person name="Choi C."/>
            <person name="Clum A."/>
            <person name="Coughlan A.Y."/>
            <person name="Deshpande S."/>
            <person name="Douglass A.P."/>
            <person name="Hanson S.J."/>
            <person name="Klenk H.-P."/>
            <person name="LaButti K.M."/>
            <person name="Lapidus A."/>
            <person name="Lindquist E.A."/>
            <person name="Lipzen A.M."/>
            <person name="Meier-Kolthoff J.P."/>
            <person name="Ohm R.A."/>
            <person name="Otillar R.P."/>
            <person name="Pangilinan J.L."/>
            <person name="Peng Y."/>
            <person name="Rokas A."/>
            <person name="Rosa C.A."/>
            <person name="Scheuner C."/>
            <person name="Sibirny A.A."/>
            <person name="Slot J.C."/>
            <person name="Stielow J.B."/>
            <person name="Sun H."/>
            <person name="Kurtzman C.P."/>
            <person name="Blackwell M."/>
            <person name="Grigoriev I.V."/>
            <person name="Jeffries T.W."/>
        </authorList>
    </citation>
    <scope>NUCLEOTIDE SEQUENCE [LARGE SCALE GENOMIC DNA]</scope>
    <source>
        <strain evidence="8">NRRL Y-1626</strain>
    </source>
</reference>
<evidence type="ECO:0000256" key="2">
    <source>
        <dbReference type="ARBA" id="ARBA00019824"/>
    </source>
</evidence>
<comment type="caution">
    <text evidence="7">The sequence shown here is derived from an EMBL/GenBank/DDBJ whole genome shotgun (WGS) entry which is preliminary data.</text>
</comment>
<keyword evidence="4" id="KW-0067">ATP-binding</keyword>
<proteinExistence type="predicted"/>
<dbReference type="Gene3D" id="2.60.120.1030">
    <property type="entry name" value="Clp1, DNA binding domain"/>
    <property type="match status" value="1"/>
</dbReference>
<dbReference type="GO" id="GO:0005634">
    <property type="term" value="C:nucleus"/>
    <property type="evidence" value="ECO:0007669"/>
    <property type="project" value="TreeGrafter"/>
</dbReference>